<dbReference type="EMBL" id="PDWN01000009">
    <property type="protein sequence ID" value="KAF1694103.1"/>
    <property type="molecule type" value="Genomic_DNA"/>
</dbReference>
<dbReference type="CDD" id="cd23763">
    <property type="entry name" value="ASKHA_ATPase_ROK"/>
    <property type="match status" value="1"/>
</dbReference>
<comment type="caution">
    <text evidence="3">The sequence shown here is derived from an EMBL/GenBank/DDBJ whole genome shotgun (WGS) entry which is preliminary data.</text>
</comment>
<dbReference type="Proteomes" id="UP000788419">
    <property type="component" value="Unassembled WGS sequence"/>
</dbReference>
<protein>
    <recommendedName>
        <fullName evidence="5">Glucokinase</fullName>
    </recommendedName>
</protein>
<dbReference type="SUPFAM" id="SSF53067">
    <property type="entry name" value="Actin-like ATPase domain"/>
    <property type="match status" value="1"/>
</dbReference>
<accession>A0ABQ6Z7C4</accession>
<organism evidence="3 4">
    <name type="scientific">Pseudoxanthomonas daejeonensis</name>
    <dbReference type="NCBI Taxonomy" id="266062"/>
    <lineage>
        <taxon>Bacteria</taxon>
        <taxon>Pseudomonadati</taxon>
        <taxon>Pseudomonadota</taxon>
        <taxon>Gammaproteobacteria</taxon>
        <taxon>Lysobacterales</taxon>
        <taxon>Lysobacteraceae</taxon>
        <taxon>Pseudoxanthomonas</taxon>
    </lineage>
</organism>
<sequence length="359" mass="38974">MPTHPTPARAKSSRPTAKDERGMHGASRLPGLRIDHYNLLVPDPDGEGFLGDRASQTAFRELLETARQHHRTGKDPFGKTPSTELGKKEIDLVLVGGDPDAAHLVHLAVEEYARRLVHVVQVFLAQPQWKGVEKIVLGGGFPDHEAGGLATRRAVCLLEHADVDVSLHPLRHDADEGGLLGWVPLLPRTHRDRAAFLAVDVGGTNIRCGIVEHRLGKHPDGGKARVLEVLKWRHADDAPSRNEAVIRLAAMLNGLTAQARTRGIDLAPFVGVACPGQVEADGTLSHGAQNLPGDWEQPFKLPEALAAHLDPIDGNPPQVVLHNDAVVQGLSEHRRMRKTRRWAVLTIGTGLGNASYSNR</sequence>
<reference evidence="3 4" key="1">
    <citation type="submission" date="2017-10" db="EMBL/GenBank/DDBJ databases">
        <title>Whole genome sequencing of members of genus Pseudoxanthomonas.</title>
        <authorList>
            <person name="Kumar S."/>
            <person name="Bansal K."/>
            <person name="Kaur A."/>
            <person name="Patil P."/>
            <person name="Sharma S."/>
            <person name="Patil P.B."/>
        </authorList>
    </citation>
    <scope>NUCLEOTIDE SEQUENCE [LARGE SCALE GENOMIC DNA]</scope>
    <source>
        <strain evidence="3 4">DSM 17801</strain>
    </source>
</reference>
<comment type="similarity">
    <text evidence="1">Belongs to the ROK (NagC/XylR) family.</text>
</comment>
<evidence type="ECO:0008006" key="5">
    <source>
        <dbReference type="Google" id="ProtNLM"/>
    </source>
</evidence>
<gene>
    <name evidence="3" type="ORF">CSC65_10655</name>
</gene>
<evidence type="ECO:0000313" key="4">
    <source>
        <dbReference type="Proteomes" id="UP000788419"/>
    </source>
</evidence>
<dbReference type="InterPro" id="IPR043129">
    <property type="entry name" value="ATPase_NBD"/>
</dbReference>
<evidence type="ECO:0000256" key="1">
    <source>
        <dbReference type="ARBA" id="ARBA00006479"/>
    </source>
</evidence>
<dbReference type="Gene3D" id="3.30.420.40">
    <property type="match status" value="1"/>
</dbReference>
<name>A0ABQ6Z7C4_9GAMM</name>
<dbReference type="PANTHER" id="PTHR18964">
    <property type="entry name" value="ROK (REPRESSOR, ORF, KINASE) FAMILY"/>
    <property type="match status" value="1"/>
</dbReference>
<dbReference type="PANTHER" id="PTHR18964:SF149">
    <property type="entry name" value="BIFUNCTIONAL UDP-N-ACETYLGLUCOSAMINE 2-EPIMERASE_N-ACETYLMANNOSAMINE KINASE"/>
    <property type="match status" value="1"/>
</dbReference>
<dbReference type="InterPro" id="IPR000600">
    <property type="entry name" value="ROK"/>
</dbReference>
<evidence type="ECO:0000256" key="2">
    <source>
        <dbReference type="SAM" id="MobiDB-lite"/>
    </source>
</evidence>
<keyword evidence="4" id="KW-1185">Reference proteome</keyword>
<proteinExistence type="inferred from homology"/>
<evidence type="ECO:0000313" key="3">
    <source>
        <dbReference type="EMBL" id="KAF1694103.1"/>
    </source>
</evidence>
<feature type="region of interest" description="Disordered" evidence="2">
    <location>
        <begin position="1"/>
        <end position="28"/>
    </location>
</feature>